<evidence type="ECO:0000256" key="1">
    <source>
        <dbReference type="SAM" id="MobiDB-lite"/>
    </source>
</evidence>
<evidence type="ECO:0000313" key="3">
    <source>
        <dbReference type="Proteomes" id="UP000237673"/>
    </source>
</evidence>
<feature type="region of interest" description="Disordered" evidence="1">
    <location>
        <begin position="408"/>
        <end position="440"/>
    </location>
</feature>
<evidence type="ECO:0008006" key="4">
    <source>
        <dbReference type="Google" id="ProtNLM"/>
    </source>
</evidence>
<organism evidence="2 3">
    <name type="scientific">Mixta calida</name>
    <dbReference type="NCBI Taxonomy" id="665913"/>
    <lineage>
        <taxon>Bacteria</taxon>
        <taxon>Pseudomonadati</taxon>
        <taxon>Pseudomonadota</taxon>
        <taxon>Gammaproteobacteria</taxon>
        <taxon>Enterobacterales</taxon>
        <taxon>Erwiniaceae</taxon>
        <taxon>Mixta</taxon>
    </lineage>
</organism>
<protein>
    <recommendedName>
        <fullName evidence="4">Type III secretion translocon protein HrpF</fullName>
    </recommendedName>
</protein>
<dbReference type="InterPro" id="IPR008718">
    <property type="entry name" value="NolX"/>
</dbReference>
<reference evidence="2 3" key="1">
    <citation type="submission" date="2018-01" db="EMBL/GenBank/DDBJ databases">
        <title>Complete and assembled Genome of Pantoea calida DSM22759T.</title>
        <authorList>
            <person name="Stevens M.J.A."/>
            <person name="Zurfluh K."/>
            <person name="Stephan R."/>
        </authorList>
    </citation>
    <scope>NUCLEOTIDE SEQUENCE [LARGE SCALE GENOMIC DNA]</scope>
    <source>
        <strain evidence="2 3">DSM 22759</strain>
    </source>
</reference>
<sequence length="530" mass="55912">MRLSGFSPSGFTAPRDAESPGKNAAAPLQTSAKGGPANGLAFVAPQRQNIVGSLPTPRQSADLPQSNALADTPLLGQLIASLFGDLLSSITGSGVTAWPQSGGEQGVNGAQGGPMSFEQAITTLGRHEDLLKKPQDREGLAKLRDDPQTPSDAKKALDTLLNNPGMFEAIDPAKNGKSDGKISAKDIRKWQENPAIRQYADAKAETYTHDYVPSDARPGSPAREMSGNDAMRELYLYSESLPKKVSMETLQKIADGSQDMGKCPPQVAAAAKYFTDHPAEWQQFTGKDDPNASISRDRLCDLAAYNVKLSPQESKAIETIKNNQDIFFRDGGIKPDKLVKIANDPNNSQEVRDAANLLSQPNSMLFSMLDNGKHGAGGNFFNKANDHNIGKGDLDAFIRKGSNQVAAAPQLANAPTTADELAAQEEMASGQETQPDAKKQRGGGIFKLLDILSYVATGLSVLIPGVGAAGLAATAGRAALTAGLKEGLKQGVKEGVKEGVQQGAGQVMNAAQTARSGNQQVNGQRVWAQG</sequence>
<dbReference type="Pfam" id="PF05819">
    <property type="entry name" value="NolX"/>
    <property type="match status" value="1"/>
</dbReference>
<dbReference type="EMBL" id="CP026378">
    <property type="protein sequence ID" value="AUY25692.1"/>
    <property type="molecule type" value="Genomic_DNA"/>
</dbReference>
<evidence type="ECO:0000313" key="2">
    <source>
        <dbReference type="EMBL" id="AUY25692.1"/>
    </source>
</evidence>
<name>A0ABN5HAM4_9GAMM</name>
<feature type="compositionally biased region" description="Polar residues" evidence="1">
    <location>
        <begin position="46"/>
        <end position="64"/>
    </location>
</feature>
<proteinExistence type="predicted"/>
<gene>
    <name evidence="2" type="ORF">C2E16_12750</name>
</gene>
<feature type="region of interest" description="Disordered" evidence="1">
    <location>
        <begin position="1"/>
        <end position="64"/>
    </location>
</feature>
<dbReference type="RefSeq" id="WP_071883668.1">
    <property type="nucleotide sequence ID" value="NZ_CP026378.1"/>
</dbReference>
<feature type="compositionally biased region" description="Polar residues" evidence="1">
    <location>
        <begin position="1"/>
        <end position="10"/>
    </location>
</feature>
<dbReference type="Proteomes" id="UP000237673">
    <property type="component" value="Chromosome"/>
</dbReference>
<accession>A0ABN5HAM4</accession>
<keyword evidence="3" id="KW-1185">Reference proteome</keyword>